<accession>A0A0E9SCC9</accession>
<dbReference type="AlphaFoldDB" id="A0A0E9SCC9"/>
<organism evidence="1">
    <name type="scientific">Anguilla anguilla</name>
    <name type="common">European freshwater eel</name>
    <name type="synonym">Muraena anguilla</name>
    <dbReference type="NCBI Taxonomy" id="7936"/>
    <lineage>
        <taxon>Eukaryota</taxon>
        <taxon>Metazoa</taxon>
        <taxon>Chordata</taxon>
        <taxon>Craniata</taxon>
        <taxon>Vertebrata</taxon>
        <taxon>Euteleostomi</taxon>
        <taxon>Actinopterygii</taxon>
        <taxon>Neopterygii</taxon>
        <taxon>Teleostei</taxon>
        <taxon>Anguilliformes</taxon>
        <taxon>Anguillidae</taxon>
        <taxon>Anguilla</taxon>
    </lineage>
</organism>
<sequence>MKTSGSGEKDRHTVLITTDRGMDLRFTLVQMWCLCCAYLAV</sequence>
<protein>
    <submittedName>
        <fullName evidence="1">Uncharacterized protein</fullName>
    </submittedName>
</protein>
<evidence type="ECO:0000313" key="1">
    <source>
        <dbReference type="EMBL" id="JAH38183.1"/>
    </source>
</evidence>
<dbReference type="EMBL" id="GBXM01070394">
    <property type="protein sequence ID" value="JAH38183.1"/>
    <property type="molecule type" value="Transcribed_RNA"/>
</dbReference>
<reference evidence="1" key="2">
    <citation type="journal article" date="2015" name="Fish Shellfish Immunol.">
        <title>Early steps in the European eel (Anguilla anguilla)-Vibrio vulnificus interaction in the gills: Role of the RtxA13 toxin.</title>
        <authorList>
            <person name="Callol A."/>
            <person name="Pajuelo D."/>
            <person name="Ebbesson L."/>
            <person name="Teles M."/>
            <person name="MacKenzie S."/>
            <person name="Amaro C."/>
        </authorList>
    </citation>
    <scope>NUCLEOTIDE SEQUENCE</scope>
</reference>
<name>A0A0E9SCC9_ANGAN</name>
<reference evidence="1" key="1">
    <citation type="submission" date="2014-11" db="EMBL/GenBank/DDBJ databases">
        <authorList>
            <person name="Amaro Gonzalez C."/>
        </authorList>
    </citation>
    <scope>NUCLEOTIDE SEQUENCE</scope>
</reference>
<proteinExistence type="predicted"/>